<feature type="compositionally biased region" description="Basic and acidic residues" evidence="1">
    <location>
        <begin position="324"/>
        <end position="333"/>
    </location>
</feature>
<accession>A0A0D3H121</accession>
<reference evidence="2" key="2">
    <citation type="submission" date="2015-03" db="UniProtKB">
        <authorList>
            <consortium name="EnsemblPlants"/>
        </authorList>
    </citation>
    <scope>IDENTIFICATION</scope>
</reference>
<feature type="region of interest" description="Disordered" evidence="1">
    <location>
        <begin position="179"/>
        <end position="362"/>
    </location>
</feature>
<feature type="compositionally biased region" description="Low complexity" evidence="1">
    <location>
        <begin position="400"/>
        <end position="413"/>
    </location>
</feature>
<feature type="compositionally biased region" description="Basic and acidic residues" evidence="1">
    <location>
        <begin position="206"/>
        <end position="218"/>
    </location>
</feature>
<organism evidence="2">
    <name type="scientific">Oryza barthii</name>
    <dbReference type="NCBI Taxonomy" id="65489"/>
    <lineage>
        <taxon>Eukaryota</taxon>
        <taxon>Viridiplantae</taxon>
        <taxon>Streptophyta</taxon>
        <taxon>Embryophyta</taxon>
        <taxon>Tracheophyta</taxon>
        <taxon>Spermatophyta</taxon>
        <taxon>Magnoliopsida</taxon>
        <taxon>Liliopsida</taxon>
        <taxon>Poales</taxon>
        <taxon>Poaceae</taxon>
        <taxon>BOP clade</taxon>
        <taxon>Oryzoideae</taxon>
        <taxon>Oryzeae</taxon>
        <taxon>Oryzinae</taxon>
        <taxon>Oryza</taxon>
    </lineage>
</organism>
<feature type="compositionally biased region" description="Low complexity" evidence="1">
    <location>
        <begin position="309"/>
        <end position="322"/>
    </location>
</feature>
<feature type="region of interest" description="Disordered" evidence="1">
    <location>
        <begin position="388"/>
        <end position="413"/>
    </location>
</feature>
<keyword evidence="3" id="KW-1185">Reference proteome</keyword>
<feature type="region of interest" description="Disordered" evidence="1">
    <location>
        <begin position="78"/>
        <end position="117"/>
    </location>
</feature>
<dbReference type="AlphaFoldDB" id="A0A0D3H121"/>
<protein>
    <submittedName>
        <fullName evidence="2">Uncharacterized protein</fullName>
    </submittedName>
</protein>
<feature type="compositionally biased region" description="Low complexity" evidence="1">
    <location>
        <begin position="78"/>
        <end position="108"/>
    </location>
</feature>
<feature type="compositionally biased region" description="Low complexity" evidence="1">
    <location>
        <begin position="353"/>
        <end position="362"/>
    </location>
</feature>
<evidence type="ECO:0000313" key="2">
    <source>
        <dbReference type="EnsemblPlants" id="OBART08G17100.1"/>
    </source>
</evidence>
<dbReference type="Gramene" id="OBART08G17100.1">
    <property type="protein sequence ID" value="OBART08G17100.1"/>
    <property type="gene ID" value="OBART08G17100"/>
</dbReference>
<evidence type="ECO:0000313" key="3">
    <source>
        <dbReference type="Proteomes" id="UP000026960"/>
    </source>
</evidence>
<sequence>MAPENTSTVPIPDATSAAIDEAVKAVADAVRNSFTPSSGSGVDPTTGEAVVAAAARRASKAAHDALSTAFASFLSTTSSSATSTSDGAPRIPASTAPATTAPMSTAPSSVPPGAPSIPPALEQLFAAARLATGLGACGNYDDTTPYLPGFPELNGRCDVDELVKYDSQQLLDDGLRSSTIKCTHKHPPAQHGLPHDGQLHPSLHLGQEHEQPQEHSGHDGAGVAPPRQQGLPQQHADDPFPPPQQQQQEGSPSQHDDWHLQQDGCPLQHDDRQLSHRRSSARQPTHGAAQDEHLGQQPPPQDEHPVPQPLQLGLQPPAQLLQHRVQDEHEHLQLEQQSLGGQQPPPPPHHGRQWPQPVQPQLGRLQVQQSLLQQLQLDLQQHEEGALRQPQLGLQHDVSQQEQQEQLKQLATN</sequence>
<dbReference type="HOGENOM" id="CLU_666295_0_0_1"/>
<dbReference type="EnsemblPlants" id="OBART08G17100.1">
    <property type="protein sequence ID" value="OBART08G17100.1"/>
    <property type="gene ID" value="OBART08G17100"/>
</dbReference>
<dbReference type="PaxDb" id="65489-OBART08G17100.1"/>
<reference evidence="2" key="1">
    <citation type="journal article" date="2009" name="Rice">
        <title>De Novo Next Generation Sequencing of Plant Genomes.</title>
        <authorList>
            <person name="Rounsley S."/>
            <person name="Marri P.R."/>
            <person name="Yu Y."/>
            <person name="He R."/>
            <person name="Sisneros N."/>
            <person name="Goicoechea J.L."/>
            <person name="Lee S.J."/>
            <person name="Angelova A."/>
            <person name="Kudrna D."/>
            <person name="Luo M."/>
            <person name="Affourtit J."/>
            <person name="Desany B."/>
            <person name="Knight J."/>
            <person name="Niazi F."/>
            <person name="Egholm M."/>
            <person name="Wing R.A."/>
        </authorList>
    </citation>
    <scope>NUCLEOTIDE SEQUENCE [LARGE SCALE GENOMIC DNA]</scope>
    <source>
        <strain evidence="2">cv. IRGC 105608</strain>
    </source>
</reference>
<proteinExistence type="predicted"/>
<dbReference type="Proteomes" id="UP000026960">
    <property type="component" value="Chromosome 8"/>
</dbReference>
<evidence type="ECO:0000256" key="1">
    <source>
        <dbReference type="SAM" id="MobiDB-lite"/>
    </source>
</evidence>
<name>A0A0D3H121_9ORYZ</name>